<dbReference type="EMBL" id="CP015878">
    <property type="protein sequence ID" value="ANI15809.1"/>
    <property type="molecule type" value="Genomic_DNA"/>
</dbReference>
<keyword evidence="3" id="KW-1003">Cell membrane</keyword>
<keyword evidence="2 8" id="KW-0813">Transport</keyword>
<dbReference type="PANTHER" id="PTHR43163:SF6">
    <property type="entry name" value="DIPEPTIDE TRANSPORT SYSTEM PERMEASE PROTEIN DPPB-RELATED"/>
    <property type="match status" value="1"/>
</dbReference>
<comment type="subcellular location">
    <subcellularLocation>
        <location evidence="1 8">Cell membrane</location>
        <topology evidence="1 8">Multi-pass membrane protein</topology>
    </subcellularLocation>
</comment>
<feature type="transmembrane region" description="Helical" evidence="8">
    <location>
        <begin position="141"/>
        <end position="165"/>
    </location>
</feature>
<dbReference type="AlphaFoldDB" id="A0A1A9KE86"/>
<keyword evidence="4 8" id="KW-0812">Transmembrane</keyword>
<dbReference type="InterPro" id="IPR045621">
    <property type="entry name" value="BPD_transp_1_N"/>
</dbReference>
<dbReference type="GO" id="GO:0005886">
    <property type="term" value="C:plasma membrane"/>
    <property type="evidence" value="ECO:0007669"/>
    <property type="project" value="UniProtKB-SubCell"/>
</dbReference>
<keyword evidence="6 8" id="KW-0472">Membrane</keyword>
<reference evidence="10 11" key="1">
    <citation type="submission" date="2016-05" db="EMBL/GenBank/DDBJ databases">
        <title>Genome Sequence of Pseudomonas citronellolis Strain SJTE-3, an Estrogens and Persistent Organic Pollutants degradation strain.</title>
        <authorList>
            <person name="Liang R."/>
        </authorList>
    </citation>
    <scope>NUCLEOTIDE SEQUENCE [LARGE SCALE GENOMIC DNA]</scope>
    <source>
        <strain evidence="10 11">SJTE-3</strain>
    </source>
</reference>
<evidence type="ECO:0000259" key="9">
    <source>
        <dbReference type="PROSITE" id="PS50928"/>
    </source>
</evidence>
<feature type="transmembrane region" description="Helical" evidence="8">
    <location>
        <begin position="7"/>
        <end position="29"/>
    </location>
</feature>
<dbReference type="GO" id="GO:0071916">
    <property type="term" value="F:dipeptide transmembrane transporter activity"/>
    <property type="evidence" value="ECO:0007669"/>
    <property type="project" value="TreeGrafter"/>
</dbReference>
<feature type="transmembrane region" description="Helical" evidence="8">
    <location>
        <begin position="235"/>
        <end position="257"/>
    </location>
</feature>
<evidence type="ECO:0000256" key="1">
    <source>
        <dbReference type="ARBA" id="ARBA00004651"/>
    </source>
</evidence>
<evidence type="ECO:0000256" key="6">
    <source>
        <dbReference type="ARBA" id="ARBA00023136"/>
    </source>
</evidence>
<evidence type="ECO:0000313" key="11">
    <source>
        <dbReference type="Proteomes" id="UP000077748"/>
    </source>
</evidence>
<keyword evidence="5 8" id="KW-1133">Transmembrane helix</keyword>
<sequence>MNALRRVLWRFLGGLAVLWGAASLTFVALNVSGGDPALAILGGPDAMPTAEAIAQVRRDYGLDQPLAVQYAHYLGRLVQGDLGESYRLRIPVAQAIAGQVGATAQLALWAALAAVLLAVSAAVLTANRAPWARGLASGGELLLSSMPSFVLGILLLLVFSFQLHWLPPTGSRGWKSLVLPILTLALPVAAVLAQVLRQELEEILEQPFIAMARARGLSEAGVRLGHALRHALTPLITLSGFVFAALLGGAVITENLFARQGIGRLMLNAVNDKDVPVVLGITLLAAAIYVLVNLAVDLLNALVDPRVSEA</sequence>
<feature type="transmembrane region" description="Helical" evidence="8">
    <location>
        <begin position="106"/>
        <end position="129"/>
    </location>
</feature>
<proteinExistence type="inferred from homology"/>
<dbReference type="CDD" id="cd06261">
    <property type="entry name" value="TM_PBP2"/>
    <property type="match status" value="1"/>
</dbReference>
<organism evidence="10 11">
    <name type="scientific">Pseudomonas citronellolis</name>
    <dbReference type="NCBI Taxonomy" id="53408"/>
    <lineage>
        <taxon>Bacteria</taxon>
        <taxon>Pseudomonadati</taxon>
        <taxon>Pseudomonadota</taxon>
        <taxon>Gammaproteobacteria</taxon>
        <taxon>Pseudomonadales</taxon>
        <taxon>Pseudomonadaceae</taxon>
        <taxon>Pseudomonas</taxon>
    </lineage>
</organism>
<comment type="similarity">
    <text evidence="7">Belongs to the binding-protein-dependent transport system permease family. OppBC subfamily.</text>
</comment>
<feature type="domain" description="ABC transmembrane type-1" evidence="9">
    <location>
        <begin position="100"/>
        <end position="300"/>
    </location>
</feature>
<evidence type="ECO:0000256" key="8">
    <source>
        <dbReference type="RuleBase" id="RU363032"/>
    </source>
</evidence>
<dbReference type="Pfam" id="PF00528">
    <property type="entry name" value="BPD_transp_1"/>
    <property type="match status" value="1"/>
</dbReference>
<dbReference type="Gene3D" id="1.10.3720.10">
    <property type="entry name" value="MetI-like"/>
    <property type="match status" value="1"/>
</dbReference>
<feature type="transmembrane region" description="Helical" evidence="8">
    <location>
        <begin position="277"/>
        <end position="296"/>
    </location>
</feature>
<dbReference type="InterPro" id="IPR035906">
    <property type="entry name" value="MetI-like_sf"/>
</dbReference>
<evidence type="ECO:0000256" key="3">
    <source>
        <dbReference type="ARBA" id="ARBA00022475"/>
    </source>
</evidence>
<evidence type="ECO:0000256" key="2">
    <source>
        <dbReference type="ARBA" id="ARBA00022448"/>
    </source>
</evidence>
<accession>A0A1A9KE86</accession>
<gene>
    <name evidence="10" type="ORF">A9C11_18350</name>
</gene>
<name>A0A1A9KE86_9PSED</name>
<evidence type="ECO:0000256" key="7">
    <source>
        <dbReference type="ARBA" id="ARBA00024202"/>
    </source>
</evidence>
<evidence type="ECO:0000313" key="10">
    <source>
        <dbReference type="EMBL" id="ANI15809.1"/>
    </source>
</evidence>
<dbReference type="RefSeq" id="WP_009619626.1">
    <property type="nucleotide sequence ID" value="NZ_CP015878.1"/>
</dbReference>
<evidence type="ECO:0000256" key="5">
    <source>
        <dbReference type="ARBA" id="ARBA00022989"/>
    </source>
</evidence>
<dbReference type="PANTHER" id="PTHR43163">
    <property type="entry name" value="DIPEPTIDE TRANSPORT SYSTEM PERMEASE PROTEIN DPPB-RELATED"/>
    <property type="match status" value="1"/>
</dbReference>
<dbReference type="SUPFAM" id="SSF161098">
    <property type="entry name" value="MetI-like"/>
    <property type="match status" value="1"/>
</dbReference>
<dbReference type="Proteomes" id="UP000077748">
    <property type="component" value="Chromosome"/>
</dbReference>
<dbReference type="Pfam" id="PF19300">
    <property type="entry name" value="BPD_transp_1_N"/>
    <property type="match status" value="1"/>
</dbReference>
<protein>
    <submittedName>
        <fullName evidence="10">ABC transporter permease</fullName>
    </submittedName>
</protein>
<dbReference type="PROSITE" id="PS50928">
    <property type="entry name" value="ABC_TM1"/>
    <property type="match status" value="1"/>
</dbReference>
<evidence type="ECO:0000256" key="4">
    <source>
        <dbReference type="ARBA" id="ARBA00022692"/>
    </source>
</evidence>
<dbReference type="InterPro" id="IPR000515">
    <property type="entry name" value="MetI-like"/>
</dbReference>